<evidence type="ECO:0000313" key="10">
    <source>
        <dbReference type="Proteomes" id="UP000195897"/>
    </source>
</evidence>
<dbReference type="EMBL" id="NFKK01000004">
    <property type="protein sequence ID" value="OUP53418.1"/>
    <property type="molecule type" value="Genomic_DNA"/>
</dbReference>
<reference evidence="9 10" key="1">
    <citation type="submission" date="2017-04" db="EMBL/GenBank/DDBJ databases">
        <title>Function of individual gut microbiota members based on whole genome sequencing of pure cultures obtained from chicken caecum.</title>
        <authorList>
            <person name="Medvecky M."/>
            <person name="Cejkova D."/>
            <person name="Polansky O."/>
            <person name="Karasova D."/>
            <person name="Kubasova T."/>
            <person name="Cizek A."/>
            <person name="Rychlik I."/>
        </authorList>
    </citation>
    <scope>NUCLEOTIDE SEQUENCE [LARGE SCALE GENOMIC DNA]</scope>
    <source>
        <strain evidence="9">An179</strain>
        <strain evidence="10">An180</strain>
    </source>
</reference>
<dbReference type="Gene3D" id="3.30.70.1490">
    <property type="entry name" value="Cysteine protease Prp"/>
    <property type="match status" value="1"/>
</dbReference>
<dbReference type="Proteomes" id="UP000195897">
    <property type="component" value="Unassembled WGS sequence"/>
</dbReference>
<keyword evidence="4" id="KW-0788">Thiol protease</keyword>
<dbReference type="CDD" id="cd16332">
    <property type="entry name" value="Prp-like"/>
    <property type="match status" value="1"/>
</dbReference>
<dbReference type="InterPro" id="IPR036764">
    <property type="entry name" value="Peptidase_Prp_sf"/>
</dbReference>
<evidence type="ECO:0000313" key="8">
    <source>
        <dbReference type="EMBL" id="OUP59944.1"/>
    </source>
</evidence>
<dbReference type="AlphaFoldDB" id="A0A1Y4LTI7"/>
<evidence type="ECO:0000256" key="1">
    <source>
        <dbReference type="ARBA" id="ARBA00022517"/>
    </source>
</evidence>
<evidence type="ECO:0000256" key="4">
    <source>
        <dbReference type="ARBA" id="ARBA00022807"/>
    </source>
</evidence>
<evidence type="ECO:0000256" key="2">
    <source>
        <dbReference type="ARBA" id="ARBA00022670"/>
    </source>
</evidence>
<comment type="caution">
    <text evidence="8">The sequence shown here is derived from an EMBL/GenBank/DDBJ whole genome shotgun (WGS) entry which is preliminary data.</text>
</comment>
<sequence>MIMIFAGRRDDRCALHVAGHAGYDNRGQDIVCAAVSTLVNTLAGALAAFDCRGFHAKLQPGDARITCAASGATDVLFYAAVIGLAQLQNTYPNYIQMRTEGYFCADREEESV</sequence>
<dbReference type="EMBL" id="NFKL01000004">
    <property type="protein sequence ID" value="OUP59944.1"/>
    <property type="molecule type" value="Genomic_DNA"/>
</dbReference>
<evidence type="ECO:0000256" key="3">
    <source>
        <dbReference type="ARBA" id="ARBA00022801"/>
    </source>
</evidence>
<dbReference type="GO" id="GO:0006508">
    <property type="term" value="P:proteolysis"/>
    <property type="evidence" value="ECO:0007669"/>
    <property type="project" value="UniProtKB-KW"/>
</dbReference>
<proteinExistence type="inferred from homology"/>
<dbReference type="Proteomes" id="UP000195326">
    <property type="component" value="Unassembled WGS sequence"/>
</dbReference>
<dbReference type="GO" id="GO:0042254">
    <property type="term" value="P:ribosome biogenesis"/>
    <property type="evidence" value="ECO:0007669"/>
    <property type="project" value="UniProtKB-KW"/>
</dbReference>
<protein>
    <recommendedName>
        <fullName evidence="6">Ribosomal processing cysteine protease Prp</fullName>
    </recommendedName>
</protein>
<keyword evidence="2" id="KW-0645">Protease</keyword>
<reference evidence="8" key="2">
    <citation type="journal article" date="2018" name="BMC Genomics">
        <title>Whole genome sequencing and function prediction of 133 gut anaerobes isolated from chicken caecum in pure cultures.</title>
        <authorList>
            <person name="Medvecky M."/>
            <person name="Cejkova D."/>
            <person name="Polansky O."/>
            <person name="Karasova D."/>
            <person name="Kubasova T."/>
            <person name="Cizek A."/>
            <person name="Rychlik I."/>
        </authorList>
    </citation>
    <scope>NUCLEOTIDE SEQUENCE</scope>
    <source>
        <strain evidence="8">An179</strain>
        <strain evidence="7">An180</strain>
    </source>
</reference>
<dbReference type="STRING" id="501571.GCA_900143195_01684"/>
<dbReference type="SUPFAM" id="SSF118010">
    <property type="entry name" value="TM1457-like"/>
    <property type="match status" value="1"/>
</dbReference>
<keyword evidence="1" id="KW-0690">Ribosome biogenesis</keyword>
<dbReference type="InterPro" id="IPR007422">
    <property type="entry name" value="Peptidase_Prp"/>
</dbReference>
<evidence type="ECO:0000256" key="5">
    <source>
        <dbReference type="ARBA" id="ARBA00044503"/>
    </source>
</evidence>
<accession>A0A1Y4LTI7</accession>
<evidence type="ECO:0000313" key="9">
    <source>
        <dbReference type="Proteomes" id="UP000195326"/>
    </source>
</evidence>
<comment type="similarity">
    <text evidence="5">Belongs to the Prp family.</text>
</comment>
<dbReference type="Pfam" id="PF04327">
    <property type="entry name" value="Peptidase_Prp"/>
    <property type="match status" value="1"/>
</dbReference>
<dbReference type="GO" id="GO:0008234">
    <property type="term" value="F:cysteine-type peptidase activity"/>
    <property type="evidence" value="ECO:0007669"/>
    <property type="project" value="UniProtKB-KW"/>
</dbReference>
<dbReference type="RefSeq" id="WP_016148841.1">
    <property type="nucleotide sequence ID" value="NZ_CABKSA010000003.1"/>
</dbReference>
<name>A0A1Y4LTI7_9FIRM</name>
<keyword evidence="3" id="KW-0378">Hydrolase</keyword>
<evidence type="ECO:0000313" key="7">
    <source>
        <dbReference type="EMBL" id="OUP53418.1"/>
    </source>
</evidence>
<organism evidence="8 9">
    <name type="scientific">Butyricicoccus pullicaecorum</name>
    <dbReference type="NCBI Taxonomy" id="501571"/>
    <lineage>
        <taxon>Bacteria</taxon>
        <taxon>Bacillati</taxon>
        <taxon>Bacillota</taxon>
        <taxon>Clostridia</taxon>
        <taxon>Eubacteriales</taxon>
        <taxon>Butyricicoccaceae</taxon>
        <taxon>Butyricicoccus</taxon>
    </lineage>
</organism>
<gene>
    <name evidence="8" type="ORF">B5F15_03790</name>
    <name evidence="7" type="ORF">B5F17_05270</name>
</gene>
<evidence type="ECO:0000256" key="6">
    <source>
        <dbReference type="ARBA" id="ARBA00044538"/>
    </source>
</evidence>